<dbReference type="EMBL" id="LHXZ01000004">
    <property type="protein sequence ID" value="KXB03744.1"/>
    <property type="molecule type" value="Genomic_DNA"/>
</dbReference>
<dbReference type="SUPFAM" id="SSF89895">
    <property type="entry name" value="FYSH domain"/>
    <property type="match status" value="1"/>
</dbReference>
<evidence type="ECO:0000259" key="4">
    <source>
        <dbReference type="Pfam" id="PF20268"/>
    </source>
</evidence>
<accession>A0A133VBH4</accession>
<feature type="domain" description="Ribosome maturation protein SDO1/SBDS N-terminal" evidence="2">
    <location>
        <begin position="7"/>
        <end position="93"/>
    </location>
</feature>
<dbReference type="InterPro" id="IPR018978">
    <property type="entry name" value="SDO1/SBDS_central"/>
</dbReference>
<sequence length="235" mass="26808">MVKLEEAVIAKLSTHGTNFEVLVDPDLTLDFRAGEDVDIREVLAAEKIFKDSKKGKKASEEMMEEIFGTTDTFKVAEEIIRNGQIQVTTEQRRKMREERKKQVVSLISRRAINPQTDRPHPPRRIENAIDKVNVQINPFESAEEQLSDVVEAIRPILPLSFETRRIAIKIPPSYAGKSYRIVNDFAQIERDEWLNDGSWVVEVKIPAGTQLDFFKKLNDLTKGEAETKVLKDDGS</sequence>
<dbReference type="Pfam" id="PF20268">
    <property type="entry name" value="SBDS_C"/>
    <property type="match status" value="1"/>
</dbReference>
<evidence type="ECO:0000259" key="3">
    <source>
        <dbReference type="Pfam" id="PF09377"/>
    </source>
</evidence>
<dbReference type="Gene3D" id="3.30.1250.10">
    <property type="entry name" value="Ribosome maturation protein SBDS, N-terminal domain"/>
    <property type="match status" value="1"/>
</dbReference>
<feature type="domain" description="Ribosome maturation protein SDO1/SBDS C-terminal" evidence="4">
    <location>
        <begin position="165"/>
        <end position="231"/>
    </location>
</feature>
<dbReference type="Proteomes" id="UP000070565">
    <property type="component" value="Unassembled WGS sequence"/>
</dbReference>
<dbReference type="NCBIfam" id="TIGR00291">
    <property type="entry name" value="RNA_SBDS"/>
    <property type="match status" value="1"/>
</dbReference>
<dbReference type="Gene3D" id="3.30.70.240">
    <property type="match status" value="1"/>
</dbReference>
<dbReference type="InterPro" id="IPR046928">
    <property type="entry name" value="SDO1/SBDS_C"/>
</dbReference>
<dbReference type="PANTHER" id="PTHR10927">
    <property type="entry name" value="RIBOSOME MATURATION PROTEIN SBDS"/>
    <property type="match status" value="1"/>
</dbReference>
<dbReference type="GO" id="GO:0042256">
    <property type="term" value="P:cytosolic ribosome assembly"/>
    <property type="evidence" value="ECO:0007669"/>
    <property type="project" value="InterPro"/>
</dbReference>
<dbReference type="AlphaFoldDB" id="A0A133VBH4"/>
<dbReference type="InterPro" id="IPR036786">
    <property type="entry name" value="Ribosome_mat_SBDS_N_sf"/>
</dbReference>
<organism evidence="5 6">
    <name type="scientific">candidate division MSBL1 archaeon SCGC-AAA261F19</name>
    <dbReference type="NCBI Taxonomy" id="1698275"/>
    <lineage>
        <taxon>Archaea</taxon>
        <taxon>Methanobacteriati</taxon>
        <taxon>Methanobacteriota</taxon>
        <taxon>candidate division MSBL1</taxon>
    </lineage>
</organism>
<comment type="caution">
    <text evidence="5">The sequence shown here is derived from an EMBL/GenBank/DDBJ whole genome shotgun (WGS) entry which is preliminary data.</text>
</comment>
<evidence type="ECO:0000313" key="6">
    <source>
        <dbReference type="Proteomes" id="UP000070565"/>
    </source>
</evidence>
<dbReference type="InterPro" id="IPR039100">
    <property type="entry name" value="Sdo1/SBDS-like"/>
</dbReference>
<reference evidence="5 6" key="1">
    <citation type="journal article" date="2016" name="Sci. Rep.">
        <title>Metabolic traits of an uncultured archaeal lineage -MSBL1- from brine pools of the Red Sea.</title>
        <authorList>
            <person name="Mwirichia R."/>
            <person name="Alam I."/>
            <person name="Rashid M."/>
            <person name="Vinu M."/>
            <person name="Ba-Alawi W."/>
            <person name="Anthony Kamau A."/>
            <person name="Kamanda Ngugi D."/>
            <person name="Goker M."/>
            <person name="Klenk H.P."/>
            <person name="Bajic V."/>
            <person name="Stingl U."/>
        </authorList>
    </citation>
    <scope>NUCLEOTIDE SEQUENCE [LARGE SCALE GENOMIC DNA]</scope>
    <source>
        <strain evidence="5">SCGC-AAA261F19</strain>
    </source>
</reference>
<evidence type="ECO:0000256" key="1">
    <source>
        <dbReference type="ARBA" id="ARBA00007433"/>
    </source>
</evidence>
<protein>
    <submittedName>
        <fullName evidence="5">RNA-associated protein</fullName>
    </submittedName>
</protein>
<proteinExistence type="inferred from homology"/>
<gene>
    <name evidence="5" type="ORF">AKJ45_00640</name>
</gene>
<comment type="similarity">
    <text evidence="1">Belongs to the SDO1/SBDS family.</text>
</comment>
<dbReference type="Pfam" id="PF09377">
    <property type="entry name" value="SBDS_domain_II"/>
    <property type="match status" value="1"/>
</dbReference>
<dbReference type="InterPro" id="IPR035647">
    <property type="entry name" value="EFG_III/V"/>
</dbReference>
<name>A0A133VBH4_9EURY</name>
<dbReference type="SUPFAM" id="SSF109728">
    <property type="entry name" value="Hypothetical protein AF0491, middle domain"/>
    <property type="match status" value="1"/>
</dbReference>
<dbReference type="Gene3D" id="1.10.10.900">
    <property type="entry name" value="SBDS protein C-terminal domain, subdomain 1"/>
    <property type="match status" value="1"/>
</dbReference>
<evidence type="ECO:0000313" key="5">
    <source>
        <dbReference type="EMBL" id="KXB03744.1"/>
    </source>
</evidence>
<dbReference type="Pfam" id="PF01172">
    <property type="entry name" value="SBDS_N"/>
    <property type="match status" value="1"/>
</dbReference>
<dbReference type="InterPro" id="IPR037188">
    <property type="entry name" value="Sdo1/SBDS_central_sf"/>
</dbReference>
<dbReference type="PANTHER" id="PTHR10927:SF4">
    <property type="entry name" value="RIBOSOME MATURATION PROTEIN SDO1 HOMOLOG"/>
    <property type="match status" value="1"/>
</dbReference>
<keyword evidence="6" id="KW-1185">Reference proteome</keyword>
<dbReference type="InterPro" id="IPR002140">
    <property type="entry name" value="Sdo1/SBDS"/>
</dbReference>
<feature type="domain" description="Ribosome maturation protein SDO1/SBDS central" evidence="3">
    <location>
        <begin position="101"/>
        <end position="161"/>
    </location>
</feature>
<dbReference type="InterPro" id="IPR019783">
    <property type="entry name" value="SDO1/SBDS_N"/>
</dbReference>
<dbReference type="SUPFAM" id="SSF54980">
    <property type="entry name" value="EF-G C-terminal domain-like"/>
    <property type="match status" value="1"/>
</dbReference>
<evidence type="ECO:0000259" key="2">
    <source>
        <dbReference type="Pfam" id="PF01172"/>
    </source>
</evidence>